<gene>
    <name evidence="2" type="ORF">CAMP_LOCUS18289</name>
</gene>
<feature type="chain" id="PRO_5040417907" description="Peptidase M13 C-terminal domain-containing protein" evidence="1">
    <location>
        <begin position="17"/>
        <end position="541"/>
    </location>
</feature>
<organism evidence="2 3">
    <name type="scientific">Caenorhabditis angaria</name>
    <dbReference type="NCBI Taxonomy" id="860376"/>
    <lineage>
        <taxon>Eukaryota</taxon>
        <taxon>Metazoa</taxon>
        <taxon>Ecdysozoa</taxon>
        <taxon>Nematoda</taxon>
        <taxon>Chromadorea</taxon>
        <taxon>Rhabditida</taxon>
        <taxon>Rhabditina</taxon>
        <taxon>Rhabditomorpha</taxon>
        <taxon>Rhabditoidea</taxon>
        <taxon>Rhabditidae</taxon>
        <taxon>Peloderinae</taxon>
        <taxon>Caenorhabditis</taxon>
    </lineage>
</organism>
<feature type="signal peptide" evidence="1">
    <location>
        <begin position="1"/>
        <end position="16"/>
    </location>
</feature>
<evidence type="ECO:0000313" key="3">
    <source>
        <dbReference type="Proteomes" id="UP001152747"/>
    </source>
</evidence>
<dbReference type="OrthoDB" id="5800203at2759"/>
<name>A0A9P1NBR2_9PELO</name>
<evidence type="ECO:0000256" key="1">
    <source>
        <dbReference type="SAM" id="SignalP"/>
    </source>
</evidence>
<protein>
    <recommendedName>
        <fullName evidence="4">Peptidase M13 C-terminal domain-containing protein</fullName>
    </recommendedName>
</protein>
<sequence length="541" mass="63054">MIIQALVFSLIAFGQASEENVNPPTISSPCHDYFDYLCAQPFAQNLTKKPYALSLSLEVEQQQEYNFNPGYGQRSVFEVVNLTLISSWIVEFRTFKNGVKWEEHKRKHQEFLGLNPEQQEKNLVETLEEIPIHTIANFYNQLSAGLELVKTIKGTGTKSHYFHPLFEKLRKKFIQNIERYSSFTPEQRAILIKQLEDTKVFFAVYDYNDPKKWLEAKKTYEREYFRLKEQVIPREMFTNFAEKIIRIAAVEPTVKLFHEYMNDFTEQFVFQAIFATPTPDCFNYQKELFISVLGRGVHIDDEVFTDTLYVMSHELSHSIYNLENPTFELETWQNEKQCVVDYITYLAETDNQKMPIEWRLDTYIYEDVANMNALRLSAQFSQDRKESDEEKRKRIEKTYSRFCFGEKNGIKSNHNPTGHSVNLAASQLPSFNELYNCQPTDRLYVSPEKLCKTMAITIDPKIYGIKNEEAFTTTTTTIAPTSPPALEITTPITEINPTENEKDNEIVIPNETNFNRTSENYSSSTTKISIFISLVLVFLFN</sequence>
<keyword evidence="3" id="KW-1185">Reference proteome</keyword>
<accession>A0A9P1NBR2</accession>
<dbReference type="Proteomes" id="UP001152747">
    <property type="component" value="Unassembled WGS sequence"/>
</dbReference>
<evidence type="ECO:0000313" key="2">
    <source>
        <dbReference type="EMBL" id="CAI5455652.1"/>
    </source>
</evidence>
<dbReference type="AlphaFoldDB" id="A0A9P1NBR2"/>
<dbReference type="SUPFAM" id="SSF55486">
    <property type="entry name" value="Metalloproteases ('zincins'), catalytic domain"/>
    <property type="match status" value="1"/>
</dbReference>
<evidence type="ECO:0008006" key="4">
    <source>
        <dbReference type="Google" id="ProtNLM"/>
    </source>
</evidence>
<reference evidence="2" key="1">
    <citation type="submission" date="2022-11" db="EMBL/GenBank/DDBJ databases">
        <authorList>
            <person name="Kikuchi T."/>
        </authorList>
    </citation>
    <scope>NUCLEOTIDE SEQUENCE</scope>
    <source>
        <strain evidence="2">PS1010</strain>
    </source>
</reference>
<comment type="caution">
    <text evidence="2">The sequence shown here is derived from an EMBL/GenBank/DDBJ whole genome shotgun (WGS) entry which is preliminary data.</text>
</comment>
<proteinExistence type="predicted"/>
<dbReference type="EMBL" id="CANHGI010000006">
    <property type="protein sequence ID" value="CAI5455652.1"/>
    <property type="molecule type" value="Genomic_DNA"/>
</dbReference>
<keyword evidence="1" id="KW-0732">Signal</keyword>